<organism evidence="1 2">
    <name type="scientific">Clostridium felsineum</name>
    <dbReference type="NCBI Taxonomy" id="36839"/>
    <lineage>
        <taxon>Bacteria</taxon>
        <taxon>Bacillati</taxon>
        <taxon>Bacillota</taxon>
        <taxon>Clostridia</taxon>
        <taxon>Eubacteriales</taxon>
        <taxon>Clostridiaceae</taxon>
        <taxon>Clostridium</taxon>
    </lineage>
</organism>
<protein>
    <submittedName>
        <fullName evidence="1">Uncharacterized protein</fullName>
    </submittedName>
</protein>
<dbReference type="EMBL" id="CP096984">
    <property type="protein sequence ID" value="URZ13907.1"/>
    <property type="molecule type" value="Genomic_DNA"/>
</dbReference>
<keyword evidence="1" id="KW-0614">Plasmid</keyword>
<dbReference type="AlphaFoldDB" id="A0A1S8MF28"/>
<dbReference type="Proteomes" id="UP000190951">
    <property type="component" value="Plasmid p330"/>
</dbReference>
<dbReference type="RefSeq" id="WP_077832556.1">
    <property type="nucleotide sequence ID" value="NZ_CP096984.1"/>
</dbReference>
<dbReference type="STRING" id="84029.CROST_31720"/>
<name>A0A1S8MF28_9CLOT</name>
<accession>A0A1S8MF28</accession>
<keyword evidence="2" id="KW-1185">Reference proteome</keyword>
<reference evidence="1 2" key="1">
    <citation type="submission" date="2022-04" db="EMBL/GenBank/DDBJ databases">
        <title>Genome sequence of C. roseum typestrain.</title>
        <authorList>
            <person name="Poehlein A."/>
            <person name="Schoch T."/>
            <person name="Duerre P."/>
            <person name="Daniel R."/>
        </authorList>
    </citation>
    <scope>NUCLEOTIDE SEQUENCE [LARGE SCALE GENOMIC DNA]</scope>
    <source>
        <strain evidence="1 2">DSM 7320</strain>
        <plasmid evidence="1 2">p330</plasmid>
    </source>
</reference>
<evidence type="ECO:0000313" key="2">
    <source>
        <dbReference type="Proteomes" id="UP000190951"/>
    </source>
</evidence>
<proteinExistence type="predicted"/>
<sequence length="506" mass="58602">MNISELQFKLKKMEIVKKLIKKGITPTSAKVNQYLKEFYRDRCIGAPYFTPIKDKPHDISNSKTYNYMFSSLGEDLNVLFKAKPENSLNEYYLNESTVVKKATEKTILEFYNLQDSIKLNKSCDSFSQVFDSFYNIDFVGDIKRNIPSTNAFVDLIKGTVQIDNFETENIYVSKPIDFNFLVDTLIFQSTDSSLPNTELHYYIGIDNNTTPVDWQEIIPSVPFNTENLNSVSTLLNKDSLDFGEEIASNRVVLYKLCGIKDNLNLNSIKLTLGNEMWRLDEIDLNKENYLLSISDYDKNKISTTSYLDDAALDITIKKGVYYVMTKEIYCDKDLKLENVVLELTDTNNKIYLQTMILLNNTELKTRDLLLKKGKNTLQILIYLSMDYCSESASIKHNLNFKEYSLKTYAEPPMKRVSYYDLLYKNYTKNKNYFSVDEDNNIVVYIDPKKYSGIKYTLNYKVIDTNKLNKLNLKDEGIYLSFRVKASLKSSDKSVSPEILNYRIIGV</sequence>
<evidence type="ECO:0000313" key="1">
    <source>
        <dbReference type="EMBL" id="URZ13907.1"/>
    </source>
</evidence>
<geneLocation type="plasmid" evidence="1 2">
    <name>p330</name>
</geneLocation>
<dbReference type="KEGG" id="crw:CROST_046850"/>
<gene>
    <name evidence="1" type="ORF">CROST_046850</name>
</gene>